<comment type="caution">
    <text evidence="2">The sequence shown here is derived from an EMBL/GenBank/DDBJ whole genome shotgun (WGS) entry which is preliminary data.</text>
</comment>
<dbReference type="EMBL" id="QRYV01000041">
    <property type="protein sequence ID" value="RGV11713.1"/>
    <property type="molecule type" value="Genomic_DNA"/>
</dbReference>
<feature type="domain" description="BT-3987-like N-terminal" evidence="1">
    <location>
        <begin position="44"/>
        <end position="162"/>
    </location>
</feature>
<dbReference type="RefSeq" id="WP_117810468.1">
    <property type="nucleotide sequence ID" value="NZ_JAQCUV010000039.1"/>
</dbReference>
<organism evidence="2 3">
    <name type="scientific">Bacteroides xylanisolvens</name>
    <dbReference type="NCBI Taxonomy" id="371601"/>
    <lineage>
        <taxon>Bacteria</taxon>
        <taxon>Pseudomonadati</taxon>
        <taxon>Bacteroidota</taxon>
        <taxon>Bacteroidia</taxon>
        <taxon>Bacteroidales</taxon>
        <taxon>Bacteroidaceae</taxon>
        <taxon>Bacteroides</taxon>
    </lineage>
</organism>
<gene>
    <name evidence="2" type="ORF">DWW25_16640</name>
</gene>
<dbReference type="InterPro" id="IPR013728">
    <property type="entry name" value="BT_3987-like_N"/>
</dbReference>
<accession>A0A412VR67</accession>
<sequence length="475" mass="52960">MKQKYLITGLMVAIFAGGITCLTSCDDDLVINKAIDESTYTGIYENNGYLRDGKSNLSSNVVELYKDTYTTSVKMSLSKMASTSTSAQVIIDADYLDTYNKEHETDFELYPAHLVSFKNDGKLIVDAQTKSAQTDITIQADGTLKEDKTYALPIALTHVSSDITVKDEKAGHCIYLIKDMRKLGNTYKGEDVVKSFVFFDGTNPLNALSFQLENGKLLWDVVSPFAANINWDAQAQRPYLKCNAYIQYLLDNNEKFLQPLRKRGTKIVLGILSNGDITGVAQLSKQGAKDFARELAQYCKAYNLDGVCFDDEYEGAYDPNNPALTKPSEEVAARLCYETKQAMPDKIVAVYALKRMYSSKATVVDGVTIKNWIDIVVGDYGRDPSQVPYGDLTSKECSGQSMEFVRGTGGDLQGQRLINQGSGWFMGFSPKPENYDNVFRRLSDVKTLYDSPLQAPTVFYKDNDATPYQYPDDLQ</sequence>
<evidence type="ECO:0000313" key="2">
    <source>
        <dbReference type="EMBL" id="RGV11713.1"/>
    </source>
</evidence>
<dbReference type="AlphaFoldDB" id="A0A412VR67"/>
<name>A0A412VR67_9BACE</name>
<dbReference type="Gene3D" id="2.60.40.1740">
    <property type="entry name" value="hypothetical protein (bacova_03559)"/>
    <property type="match status" value="1"/>
</dbReference>
<reference evidence="2 3" key="1">
    <citation type="submission" date="2018-08" db="EMBL/GenBank/DDBJ databases">
        <title>A genome reference for cultivated species of the human gut microbiota.</title>
        <authorList>
            <person name="Zou Y."/>
            <person name="Xue W."/>
            <person name="Luo G."/>
        </authorList>
    </citation>
    <scope>NUCLEOTIDE SEQUENCE [LARGE SCALE GENOMIC DNA]</scope>
    <source>
        <strain evidence="2 3">AF14-7</strain>
    </source>
</reference>
<dbReference type="InterPro" id="IPR017853">
    <property type="entry name" value="GH"/>
</dbReference>
<dbReference type="SUPFAM" id="SSF51445">
    <property type="entry name" value="(Trans)glycosidases"/>
    <property type="match status" value="1"/>
</dbReference>
<protein>
    <submittedName>
        <fullName evidence="2">DUF1735 domain-containing protein</fullName>
    </submittedName>
</protein>
<dbReference type="Gene3D" id="3.20.20.80">
    <property type="entry name" value="Glycosidases"/>
    <property type="match status" value="1"/>
</dbReference>
<proteinExistence type="predicted"/>
<evidence type="ECO:0000313" key="3">
    <source>
        <dbReference type="Proteomes" id="UP000283369"/>
    </source>
</evidence>
<evidence type="ECO:0000259" key="1">
    <source>
        <dbReference type="Pfam" id="PF08522"/>
    </source>
</evidence>
<dbReference type="Pfam" id="PF08522">
    <property type="entry name" value="BT_3987-like_N"/>
    <property type="match status" value="1"/>
</dbReference>
<dbReference type="Proteomes" id="UP000283369">
    <property type="component" value="Unassembled WGS sequence"/>
</dbReference>